<evidence type="ECO:0000313" key="3">
    <source>
        <dbReference type="Proteomes" id="UP000824089"/>
    </source>
</evidence>
<comment type="caution">
    <text evidence="2">The sequence shown here is derived from an EMBL/GenBank/DDBJ whole genome shotgun (WGS) entry which is preliminary data.</text>
</comment>
<feature type="transmembrane region" description="Helical" evidence="1">
    <location>
        <begin position="252"/>
        <end position="269"/>
    </location>
</feature>
<feature type="transmembrane region" description="Helical" evidence="1">
    <location>
        <begin position="275"/>
        <end position="292"/>
    </location>
</feature>
<feature type="non-terminal residue" evidence="2">
    <location>
        <position position="1"/>
    </location>
</feature>
<keyword evidence="1" id="KW-0472">Membrane</keyword>
<name>A0A9D1L9Y9_9CLOT</name>
<feature type="transmembrane region" description="Helical" evidence="1">
    <location>
        <begin position="312"/>
        <end position="335"/>
    </location>
</feature>
<gene>
    <name evidence="2" type="ORF">IAD50_03570</name>
</gene>
<accession>A0A9D1L9Y9</accession>
<reference evidence="2" key="1">
    <citation type="submission" date="2020-10" db="EMBL/GenBank/DDBJ databases">
        <authorList>
            <person name="Gilroy R."/>
        </authorList>
    </citation>
    <scope>NUCLEOTIDE SEQUENCE</scope>
    <source>
        <strain evidence="2">CHK195-4489</strain>
    </source>
</reference>
<feature type="transmembrane region" description="Helical" evidence="1">
    <location>
        <begin position="66"/>
        <end position="84"/>
    </location>
</feature>
<dbReference type="AlphaFoldDB" id="A0A9D1L9Y9"/>
<feature type="transmembrane region" description="Helical" evidence="1">
    <location>
        <begin position="226"/>
        <end position="245"/>
    </location>
</feature>
<evidence type="ECO:0000313" key="2">
    <source>
        <dbReference type="EMBL" id="HIU29361.1"/>
    </source>
</evidence>
<keyword evidence="1" id="KW-0812">Transmembrane</keyword>
<evidence type="ECO:0000256" key="1">
    <source>
        <dbReference type="SAM" id="Phobius"/>
    </source>
</evidence>
<keyword evidence="1" id="KW-1133">Transmembrane helix</keyword>
<proteinExistence type="predicted"/>
<feature type="transmembrane region" description="Helical" evidence="1">
    <location>
        <begin position="93"/>
        <end position="110"/>
    </location>
</feature>
<reference evidence="2" key="2">
    <citation type="journal article" date="2021" name="PeerJ">
        <title>Extensive microbial diversity within the chicken gut microbiome revealed by metagenomics and culture.</title>
        <authorList>
            <person name="Gilroy R."/>
            <person name="Ravi A."/>
            <person name="Getino M."/>
            <person name="Pursley I."/>
            <person name="Horton D.L."/>
            <person name="Alikhan N.F."/>
            <person name="Baker D."/>
            <person name="Gharbi K."/>
            <person name="Hall N."/>
            <person name="Watson M."/>
            <person name="Adriaenssens E.M."/>
            <person name="Foster-Nyarko E."/>
            <person name="Jarju S."/>
            <person name="Secka A."/>
            <person name="Antonio M."/>
            <person name="Oren A."/>
            <person name="Chaudhuri R.R."/>
            <person name="La Ragione R."/>
            <person name="Hildebrand F."/>
            <person name="Pallen M.J."/>
        </authorList>
    </citation>
    <scope>NUCLEOTIDE SEQUENCE</scope>
    <source>
        <strain evidence="2">CHK195-4489</strain>
    </source>
</reference>
<feature type="transmembrane region" description="Helical" evidence="1">
    <location>
        <begin position="21"/>
        <end position="54"/>
    </location>
</feature>
<protein>
    <submittedName>
        <fullName evidence="2">Glycosyltransferase family 39 protein</fullName>
    </submittedName>
</protein>
<organism evidence="2 3">
    <name type="scientific">Candidatus Egerieisoma faecipullorum</name>
    <dbReference type="NCBI Taxonomy" id="2840963"/>
    <lineage>
        <taxon>Bacteria</taxon>
        <taxon>Bacillati</taxon>
        <taxon>Bacillota</taxon>
        <taxon>Clostridia</taxon>
        <taxon>Eubacteriales</taxon>
        <taxon>Clostridiaceae</taxon>
        <taxon>Clostridiaceae incertae sedis</taxon>
        <taxon>Candidatus Egerieisoma</taxon>
    </lineage>
</organism>
<dbReference type="Proteomes" id="UP000824089">
    <property type="component" value="Unassembled WGS sequence"/>
</dbReference>
<feature type="transmembrane region" description="Helical" evidence="1">
    <location>
        <begin position="130"/>
        <end position="159"/>
    </location>
</feature>
<dbReference type="EMBL" id="DVMM01000071">
    <property type="protein sequence ID" value="HIU29361.1"/>
    <property type="molecule type" value="Genomic_DNA"/>
</dbReference>
<sequence>REILNGKVIYRDLFEHKGPLTYFIHAAAALISETSFLGVYLIEIVSLTVFLIFAYKTALFFTNRQFSFYSAMLLAVVLLCSECFQRGDNVEELCLPLLMISMYYLLRAIPLPQHPNPRPQSSAVIFLNGLLFGSVLWIKFNLVGFWIGWSCVTFLPLLFRKEFRTFFLRVLLFFAGFAVTALPWILYFYQKDALYDFLYTYFYCNIFLYKDDAGLLLRLGSVLFGMGRNLIGNLVLIAASVYGLIRLVKLHVFSPLITYVGLYAGVFFGGRWYTYYYLILALYALFGIVFVFEDIKTLRPLKWARSHAKKAFLFFLPLCLAAAVLCSNCLPFYGLEKSAYPQFQFASYIKSSGIENPTLLNYGFIDQGFYLAAGISPVNKYFCRVNIPYDALPEMYDQQKELIDEKIVDFVVVRINGAEKSIEKDYIDSITQTSGYHFQNPAYIVPEESIPHLFENYRLVLEARDPAEEYVFGLFQKKP</sequence>
<feature type="transmembrane region" description="Helical" evidence="1">
    <location>
        <begin position="166"/>
        <end position="189"/>
    </location>
</feature>